<dbReference type="PANTHER" id="PTHR44196:SF2">
    <property type="entry name" value="SHORT-CHAIN DEHYDROGENASE-RELATED"/>
    <property type="match status" value="1"/>
</dbReference>
<dbReference type="PRINTS" id="PR00081">
    <property type="entry name" value="GDHRDH"/>
</dbReference>
<dbReference type="EMBL" id="JBHRZH010000023">
    <property type="protein sequence ID" value="MFC3764263.1"/>
    <property type="molecule type" value="Genomic_DNA"/>
</dbReference>
<dbReference type="PANTHER" id="PTHR44196">
    <property type="entry name" value="DEHYDROGENASE/REDUCTASE SDR FAMILY MEMBER 7B"/>
    <property type="match status" value="1"/>
</dbReference>
<proteinExistence type="inferred from homology"/>
<keyword evidence="5" id="KW-1185">Reference proteome</keyword>
<keyword evidence="2 4" id="KW-0560">Oxidoreductase</keyword>
<name>A0ABV7YGG2_9ACTN</name>
<dbReference type="InterPro" id="IPR002347">
    <property type="entry name" value="SDR_fam"/>
</dbReference>
<dbReference type="RefSeq" id="WP_205115101.1">
    <property type="nucleotide sequence ID" value="NZ_JAFBCM010000001.1"/>
</dbReference>
<organism evidence="4 5">
    <name type="scientific">Tenggerimyces flavus</name>
    <dbReference type="NCBI Taxonomy" id="1708749"/>
    <lineage>
        <taxon>Bacteria</taxon>
        <taxon>Bacillati</taxon>
        <taxon>Actinomycetota</taxon>
        <taxon>Actinomycetes</taxon>
        <taxon>Propionibacteriales</taxon>
        <taxon>Nocardioidaceae</taxon>
        <taxon>Tenggerimyces</taxon>
    </lineage>
</organism>
<protein>
    <submittedName>
        <fullName evidence="4">SDR family NAD(P)-dependent oxidoreductase</fullName>
        <ecNumber evidence="4">1.-.-.-</ecNumber>
    </submittedName>
</protein>
<comment type="caution">
    <text evidence="4">The sequence shown here is derived from an EMBL/GenBank/DDBJ whole genome shotgun (WGS) entry which is preliminary data.</text>
</comment>
<gene>
    <name evidence="4" type="ORF">ACFOUW_25735</name>
</gene>
<dbReference type="SUPFAM" id="SSF51735">
    <property type="entry name" value="NAD(P)-binding Rossmann-fold domains"/>
    <property type="match status" value="1"/>
</dbReference>
<comment type="similarity">
    <text evidence="1 3">Belongs to the short-chain dehydrogenases/reductases (SDR) family.</text>
</comment>
<dbReference type="PIRSF" id="PIRSF000126">
    <property type="entry name" value="11-beta-HSD1"/>
    <property type="match status" value="1"/>
</dbReference>
<dbReference type="CDD" id="cd05233">
    <property type="entry name" value="SDR_c"/>
    <property type="match status" value="1"/>
</dbReference>
<evidence type="ECO:0000313" key="4">
    <source>
        <dbReference type="EMBL" id="MFC3764263.1"/>
    </source>
</evidence>
<reference evidence="5" key="1">
    <citation type="journal article" date="2019" name="Int. J. Syst. Evol. Microbiol.">
        <title>The Global Catalogue of Microorganisms (GCM) 10K type strain sequencing project: providing services to taxonomists for standard genome sequencing and annotation.</title>
        <authorList>
            <consortium name="The Broad Institute Genomics Platform"/>
            <consortium name="The Broad Institute Genome Sequencing Center for Infectious Disease"/>
            <person name="Wu L."/>
            <person name="Ma J."/>
        </authorList>
    </citation>
    <scope>NUCLEOTIDE SEQUENCE [LARGE SCALE GENOMIC DNA]</scope>
    <source>
        <strain evidence="5">CGMCC 4.7241</strain>
    </source>
</reference>
<dbReference type="GO" id="GO:0016491">
    <property type="term" value="F:oxidoreductase activity"/>
    <property type="evidence" value="ECO:0007669"/>
    <property type="project" value="UniProtKB-KW"/>
</dbReference>
<dbReference type="InterPro" id="IPR036291">
    <property type="entry name" value="NAD(P)-bd_dom_sf"/>
</dbReference>
<accession>A0ABV7YGG2</accession>
<evidence type="ECO:0000256" key="3">
    <source>
        <dbReference type="RuleBase" id="RU000363"/>
    </source>
</evidence>
<dbReference type="Gene3D" id="3.40.50.720">
    <property type="entry name" value="NAD(P)-binding Rossmann-like Domain"/>
    <property type="match status" value="1"/>
</dbReference>
<dbReference type="EC" id="1.-.-.-" evidence="4"/>
<dbReference type="Proteomes" id="UP001595699">
    <property type="component" value="Unassembled WGS sequence"/>
</dbReference>
<evidence type="ECO:0000313" key="5">
    <source>
        <dbReference type="Proteomes" id="UP001595699"/>
    </source>
</evidence>
<dbReference type="Pfam" id="PF00106">
    <property type="entry name" value="adh_short"/>
    <property type="match status" value="1"/>
</dbReference>
<evidence type="ECO:0000256" key="2">
    <source>
        <dbReference type="ARBA" id="ARBA00023002"/>
    </source>
</evidence>
<evidence type="ECO:0000256" key="1">
    <source>
        <dbReference type="ARBA" id="ARBA00006484"/>
    </source>
</evidence>
<sequence>MPTALVTGPTVGIGNAFADALARRGYDLVLVARDEERLKSVAADLTERYRVAVEVLPADLADRAQLTAVEERLRSPGEGQAHVDLLVNNAGFTLKENIVDSSSDDEERLLEVLVVAVMRLAKAALPGMIRRRAGGIINVSSVAGYAPYGTYGAAKIWVTTFTEGLSFDLEGTGVRAIAVCPGYVHTEFHQRAGVKVVAPEFMWIPVETVVNEALASLFRGTGSPVVIPSPQYKVLMAAAKLAPRNLVLKIARGQREKRA</sequence>
<dbReference type="PRINTS" id="PR00080">
    <property type="entry name" value="SDRFAMILY"/>
</dbReference>